<dbReference type="PANTHER" id="PTHR33204:SF29">
    <property type="entry name" value="TRANSCRIPTIONAL REGULATOR"/>
    <property type="match status" value="1"/>
</dbReference>
<comment type="caution">
    <text evidence="5">The sequence shown here is derived from an EMBL/GenBank/DDBJ whole genome shotgun (WGS) entry which is preliminary data.</text>
</comment>
<evidence type="ECO:0000313" key="5">
    <source>
        <dbReference type="EMBL" id="KEJ94172.1"/>
    </source>
</evidence>
<evidence type="ECO:0000259" key="4">
    <source>
        <dbReference type="PROSITE" id="PS51118"/>
    </source>
</evidence>
<evidence type="ECO:0000256" key="2">
    <source>
        <dbReference type="ARBA" id="ARBA00023125"/>
    </source>
</evidence>
<dbReference type="InterPro" id="IPR036390">
    <property type="entry name" value="WH_DNA-bd_sf"/>
</dbReference>
<keyword evidence="1" id="KW-0805">Transcription regulation</keyword>
<evidence type="ECO:0000256" key="1">
    <source>
        <dbReference type="ARBA" id="ARBA00023015"/>
    </source>
</evidence>
<evidence type="ECO:0000313" key="6">
    <source>
        <dbReference type="Proteomes" id="UP000027746"/>
    </source>
</evidence>
<gene>
    <name evidence="5" type="ORF">SUH3_07940</name>
</gene>
<dbReference type="PANTHER" id="PTHR33204">
    <property type="entry name" value="TRANSCRIPTIONAL REGULATOR, MARR FAMILY"/>
    <property type="match status" value="1"/>
</dbReference>
<accession>A0A073J8W7</accession>
<feature type="domain" description="HTH hxlR-type" evidence="4">
    <location>
        <begin position="29"/>
        <end position="119"/>
    </location>
</feature>
<protein>
    <recommendedName>
        <fullName evidence="4">HTH hxlR-type domain-containing protein</fullName>
    </recommendedName>
</protein>
<dbReference type="EMBL" id="JAMD01000017">
    <property type="protein sequence ID" value="KEJ94172.1"/>
    <property type="molecule type" value="Genomic_DNA"/>
</dbReference>
<dbReference type="RefSeq" id="WP_051694646.1">
    <property type="nucleotide sequence ID" value="NZ_CP054599.1"/>
</dbReference>
<evidence type="ECO:0000256" key="3">
    <source>
        <dbReference type="ARBA" id="ARBA00023163"/>
    </source>
</evidence>
<proteinExistence type="predicted"/>
<dbReference type="InterPro" id="IPR036388">
    <property type="entry name" value="WH-like_DNA-bd_sf"/>
</dbReference>
<name>A0A073J8W7_9RHOB</name>
<dbReference type="GeneID" id="68868318"/>
<sequence length="119" mass="13122">MDQSDNFDIAARGWTTVQGRNRDALHGWCDLAVGLQAVRGQWKASIIVALSEGADSLPQLQKRLPDADRRVLVRALRQLEADALVVRTETTQVTYTLTPDGVALADILRALAEWQAQRG</sequence>
<keyword evidence="6" id="KW-1185">Reference proteome</keyword>
<organism evidence="5 6">
    <name type="scientific">Pseudosulfitobacter pseudonitzschiae</name>
    <dbReference type="NCBI Taxonomy" id="1402135"/>
    <lineage>
        <taxon>Bacteria</taxon>
        <taxon>Pseudomonadati</taxon>
        <taxon>Pseudomonadota</taxon>
        <taxon>Alphaproteobacteria</taxon>
        <taxon>Rhodobacterales</taxon>
        <taxon>Roseobacteraceae</taxon>
        <taxon>Pseudosulfitobacter</taxon>
    </lineage>
</organism>
<dbReference type="PROSITE" id="PS51118">
    <property type="entry name" value="HTH_HXLR"/>
    <property type="match status" value="1"/>
</dbReference>
<dbReference type="Gene3D" id="1.10.10.10">
    <property type="entry name" value="Winged helix-like DNA-binding domain superfamily/Winged helix DNA-binding domain"/>
    <property type="match status" value="1"/>
</dbReference>
<keyword evidence="2" id="KW-0238">DNA-binding</keyword>
<dbReference type="OrthoDB" id="7678715at2"/>
<dbReference type="Pfam" id="PF01638">
    <property type="entry name" value="HxlR"/>
    <property type="match status" value="1"/>
</dbReference>
<dbReference type="Proteomes" id="UP000027746">
    <property type="component" value="Unassembled WGS sequence"/>
</dbReference>
<dbReference type="GO" id="GO:0003677">
    <property type="term" value="F:DNA binding"/>
    <property type="evidence" value="ECO:0007669"/>
    <property type="project" value="UniProtKB-KW"/>
</dbReference>
<dbReference type="InterPro" id="IPR002577">
    <property type="entry name" value="HTH_HxlR"/>
</dbReference>
<reference evidence="5 6" key="1">
    <citation type="submission" date="2014-01" db="EMBL/GenBank/DDBJ databases">
        <title>Sulfitobacter sp. H3 (MCCC 1A00686) Genome Sequencing.</title>
        <authorList>
            <person name="Lai Q."/>
            <person name="Hong Z."/>
        </authorList>
    </citation>
    <scope>NUCLEOTIDE SEQUENCE [LARGE SCALE GENOMIC DNA]</scope>
    <source>
        <strain evidence="5 6">H3</strain>
    </source>
</reference>
<keyword evidence="3" id="KW-0804">Transcription</keyword>
<dbReference type="SUPFAM" id="SSF46785">
    <property type="entry name" value="Winged helix' DNA-binding domain"/>
    <property type="match status" value="1"/>
</dbReference>
<dbReference type="AlphaFoldDB" id="A0A073J8W7"/>